<dbReference type="Proteomes" id="UP001501444">
    <property type="component" value="Unassembled WGS sequence"/>
</dbReference>
<dbReference type="Pfam" id="PF03328">
    <property type="entry name" value="HpcH_HpaI"/>
    <property type="match status" value="1"/>
</dbReference>
<comment type="caution">
    <text evidence="5">The sequence shown here is derived from an EMBL/GenBank/DDBJ whole genome shotgun (WGS) entry which is preliminary data.</text>
</comment>
<dbReference type="InterPro" id="IPR040442">
    <property type="entry name" value="Pyrv_kinase-like_dom_sf"/>
</dbReference>
<organism evidence="5 6">
    <name type="scientific">Dactylosporangium salmoneum</name>
    <dbReference type="NCBI Taxonomy" id="53361"/>
    <lineage>
        <taxon>Bacteria</taxon>
        <taxon>Bacillati</taxon>
        <taxon>Actinomycetota</taxon>
        <taxon>Actinomycetes</taxon>
        <taxon>Micromonosporales</taxon>
        <taxon>Micromonosporaceae</taxon>
        <taxon>Dactylosporangium</taxon>
    </lineage>
</organism>
<protein>
    <submittedName>
        <fullName evidence="5">CoA ester lyase</fullName>
    </submittedName>
</protein>
<evidence type="ECO:0000259" key="4">
    <source>
        <dbReference type="Pfam" id="PF03328"/>
    </source>
</evidence>
<keyword evidence="2" id="KW-0479">Metal-binding</keyword>
<dbReference type="RefSeq" id="WP_344612237.1">
    <property type="nucleotide sequence ID" value="NZ_BAAARV010000019.1"/>
</dbReference>
<evidence type="ECO:0000256" key="3">
    <source>
        <dbReference type="ARBA" id="ARBA00022842"/>
    </source>
</evidence>
<name>A0ABN3FXM3_9ACTN</name>
<comment type="cofactor">
    <cofactor evidence="1">
        <name>Mg(2+)</name>
        <dbReference type="ChEBI" id="CHEBI:18420"/>
    </cofactor>
</comment>
<dbReference type="GO" id="GO:0016829">
    <property type="term" value="F:lyase activity"/>
    <property type="evidence" value="ECO:0007669"/>
    <property type="project" value="UniProtKB-KW"/>
</dbReference>
<sequence length="315" mass="33567">MSSEQSTALSPSSEPAVPALDFRRVRSVMETPILDERKWSKLPAIPADAFIIDLEDSVVPAAKEAARQRAMRYLADPDFFGDRLVLARPNNLATDWGRDDIIALAEANVRLMLYPKARSADELLEVRELLAAHGAHPLLFPIVETAGAILDLRAVARVPGLGGLFTGIGDLSVDAGVGFRDAGGGISHVLDHAREQVVLAAAAAGVSSTDTVYATDIKDPEAVRVAIADGRGKGFTSLVTFYPPHVPLINELLTPSERELAAARELVGAYEEAQAAGRPALIMPDGRTVLLLDYARAQRLLARAEAGVPTAGDVR</sequence>
<dbReference type="PIRSF" id="PIRSF015582">
    <property type="entry name" value="Cit_lyase_B"/>
    <property type="match status" value="1"/>
</dbReference>
<dbReference type="InterPro" id="IPR005000">
    <property type="entry name" value="Aldolase/citrate-lyase_domain"/>
</dbReference>
<reference evidence="5 6" key="1">
    <citation type="journal article" date="2019" name="Int. J. Syst. Evol. Microbiol.">
        <title>The Global Catalogue of Microorganisms (GCM) 10K type strain sequencing project: providing services to taxonomists for standard genome sequencing and annotation.</title>
        <authorList>
            <consortium name="The Broad Institute Genomics Platform"/>
            <consortium name="The Broad Institute Genome Sequencing Center for Infectious Disease"/>
            <person name="Wu L."/>
            <person name="Ma J."/>
        </authorList>
    </citation>
    <scope>NUCLEOTIDE SEQUENCE [LARGE SCALE GENOMIC DNA]</scope>
    <source>
        <strain evidence="5 6">JCM 3272</strain>
    </source>
</reference>
<keyword evidence="5" id="KW-0456">Lyase</keyword>
<feature type="domain" description="HpcH/HpaI aldolase/citrate lyase" evidence="4">
    <location>
        <begin position="40"/>
        <end position="237"/>
    </location>
</feature>
<dbReference type="PANTHER" id="PTHR32308:SF0">
    <property type="entry name" value="HPCH_HPAI ALDOLASE_CITRATE LYASE DOMAIN-CONTAINING PROTEIN"/>
    <property type="match status" value="1"/>
</dbReference>
<evidence type="ECO:0000313" key="5">
    <source>
        <dbReference type="EMBL" id="GAA2339876.1"/>
    </source>
</evidence>
<dbReference type="SUPFAM" id="SSF51621">
    <property type="entry name" value="Phosphoenolpyruvate/pyruvate domain"/>
    <property type="match status" value="1"/>
</dbReference>
<dbReference type="PANTHER" id="PTHR32308">
    <property type="entry name" value="LYASE BETA SUBUNIT, PUTATIVE (AFU_ORTHOLOGUE AFUA_4G13030)-RELATED"/>
    <property type="match status" value="1"/>
</dbReference>
<dbReference type="EMBL" id="BAAARV010000019">
    <property type="protein sequence ID" value="GAA2339876.1"/>
    <property type="molecule type" value="Genomic_DNA"/>
</dbReference>
<gene>
    <name evidence="5" type="ORF">GCM10010170_022370</name>
</gene>
<keyword evidence="6" id="KW-1185">Reference proteome</keyword>
<accession>A0ABN3FXM3</accession>
<proteinExistence type="predicted"/>
<dbReference type="InterPro" id="IPR011206">
    <property type="entry name" value="Citrate_lyase_beta/mcl1/mcl2"/>
</dbReference>
<evidence type="ECO:0000313" key="6">
    <source>
        <dbReference type="Proteomes" id="UP001501444"/>
    </source>
</evidence>
<keyword evidence="3" id="KW-0460">Magnesium</keyword>
<evidence type="ECO:0000256" key="1">
    <source>
        <dbReference type="ARBA" id="ARBA00001946"/>
    </source>
</evidence>
<dbReference type="InterPro" id="IPR015813">
    <property type="entry name" value="Pyrv/PenolPyrv_kinase-like_dom"/>
</dbReference>
<dbReference type="Gene3D" id="3.20.20.60">
    <property type="entry name" value="Phosphoenolpyruvate-binding domains"/>
    <property type="match status" value="1"/>
</dbReference>
<evidence type="ECO:0000256" key="2">
    <source>
        <dbReference type="ARBA" id="ARBA00022723"/>
    </source>
</evidence>